<gene>
    <name evidence="1" type="ORF">SDC9_83365</name>
</gene>
<dbReference type="SUPFAM" id="SSF53335">
    <property type="entry name" value="S-adenosyl-L-methionine-dependent methyltransferases"/>
    <property type="match status" value="1"/>
</dbReference>
<evidence type="ECO:0008006" key="2">
    <source>
        <dbReference type="Google" id="ProtNLM"/>
    </source>
</evidence>
<dbReference type="Gene3D" id="3.40.50.150">
    <property type="entry name" value="Vaccinia Virus protein VP39"/>
    <property type="match status" value="1"/>
</dbReference>
<dbReference type="AlphaFoldDB" id="A0A644ZDI2"/>
<comment type="caution">
    <text evidence="1">The sequence shown here is derived from an EMBL/GenBank/DDBJ whole genome shotgun (WGS) entry which is preliminary data.</text>
</comment>
<reference evidence="1" key="1">
    <citation type="submission" date="2019-08" db="EMBL/GenBank/DDBJ databases">
        <authorList>
            <person name="Kucharzyk K."/>
            <person name="Murdoch R.W."/>
            <person name="Higgins S."/>
            <person name="Loffler F."/>
        </authorList>
    </citation>
    <scope>NUCLEOTIDE SEQUENCE</scope>
</reference>
<name>A0A644ZDI2_9ZZZZ</name>
<protein>
    <recommendedName>
        <fullName evidence="2">Methyltransferase type 11 domain-containing protein</fullName>
    </recommendedName>
</protein>
<proteinExistence type="predicted"/>
<dbReference type="EMBL" id="VSSQ01007712">
    <property type="protein sequence ID" value="MPM36763.1"/>
    <property type="molecule type" value="Genomic_DNA"/>
</dbReference>
<accession>A0A644ZDI2</accession>
<sequence length="207" mass="24163">MSNPWNDISLEDYENHMKLDSVYQLQTISKMMKEQVYTYPVEEIMVLGIAGGNGLEHVDEDKIKRVYGVDVNSEYLEKCVERFPQLKDVFVPVCADFVDKNFDFPSSEMVIANLFVEYVGVDCFTERVSEINPKYISVIIQIDESETFVSDSPYIKSFDVLESIHCQIDRNELIKALEKMKYTQIFEKNEILPNRKRLIRLDFKGNN</sequence>
<evidence type="ECO:0000313" key="1">
    <source>
        <dbReference type="EMBL" id="MPM36763.1"/>
    </source>
</evidence>
<dbReference type="InterPro" id="IPR029063">
    <property type="entry name" value="SAM-dependent_MTases_sf"/>
</dbReference>
<organism evidence="1">
    <name type="scientific">bioreactor metagenome</name>
    <dbReference type="NCBI Taxonomy" id="1076179"/>
    <lineage>
        <taxon>unclassified sequences</taxon>
        <taxon>metagenomes</taxon>
        <taxon>ecological metagenomes</taxon>
    </lineage>
</organism>